<gene>
    <name evidence="1" type="ORF">B0H67DRAFT_660605</name>
</gene>
<comment type="caution">
    <text evidence="1">The sequence shown here is derived from an EMBL/GenBank/DDBJ whole genome shotgun (WGS) entry which is preliminary data.</text>
</comment>
<protein>
    <submittedName>
        <fullName evidence="1">Uncharacterized protein</fullName>
    </submittedName>
</protein>
<dbReference type="InterPro" id="IPR046536">
    <property type="entry name" value="DUF6601"/>
</dbReference>
<dbReference type="Proteomes" id="UP001172102">
    <property type="component" value="Unassembled WGS sequence"/>
</dbReference>
<organism evidence="1 2">
    <name type="scientific">Lasiosphaeris hirsuta</name>
    <dbReference type="NCBI Taxonomy" id="260670"/>
    <lineage>
        <taxon>Eukaryota</taxon>
        <taxon>Fungi</taxon>
        <taxon>Dikarya</taxon>
        <taxon>Ascomycota</taxon>
        <taxon>Pezizomycotina</taxon>
        <taxon>Sordariomycetes</taxon>
        <taxon>Sordariomycetidae</taxon>
        <taxon>Sordariales</taxon>
        <taxon>Lasiosphaeriaceae</taxon>
        <taxon>Lasiosphaeris</taxon>
    </lineage>
</organism>
<dbReference type="PANTHER" id="PTHR34414">
    <property type="entry name" value="HET DOMAIN-CONTAINING PROTEIN-RELATED"/>
    <property type="match status" value="1"/>
</dbReference>
<dbReference type="Pfam" id="PF20246">
    <property type="entry name" value="DUF6601"/>
    <property type="match status" value="1"/>
</dbReference>
<keyword evidence="2" id="KW-1185">Reference proteome</keyword>
<accession>A0AA40ANP8</accession>
<dbReference type="AlphaFoldDB" id="A0AA40ANP8"/>
<dbReference type="EMBL" id="JAUKUA010000003">
    <property type="protein sequence ID" value="KAK0719200.1"/>
    <property type="molecule type" value="Genomic_DNA"/>
</dbReference>
<proteinExistence type="predicted"/>
<evidence type="ECO:0000313" key="1">
    <source>
        <dbReference type="EMBL" id="KAK0719200.1"/>
    </source>
</evidence>
<reference evidence="1" key="1">
    <citation type="submission" date="2023-06" db="EMBL/GenBank/DDBJ databases">
        <title>Genome-scale phylogeny and comparative genomics of the fungal order Sordariales.</title>
        <authorList>
            <consortium name="Lawrence Berkeley National Laboratory"/>
            <person name="Hensen N."/>
            <person name="Bonometti L."/>
            <person name="Westerberg I."/>
            <person name="Brannstrom I.O."/>
            <person name="Guillou S."/>
            <person name="Cros-Aarteil S."/>
            <person name="Calhoun S."/>
            <person name="Haridas S."/>
            <person name="Kuo A."/>
            <person name="Mondo S."/>
            <person name="Pangilinan J."/>
            <person name="Riley R."/>
            <person name="Labutti K."/>
            <person name="Andreopoulos B."/>
            <person name="Lipzen A."/>
            <person name="Chen C."/>
            <person name="Yanf M."/>
            <person name="Daum C."/>
            <person name="Ng V."/>
            <person name="Clum A."/>
            <person name="Steindorff A."/>
            <person name="Ohm R."/>
            <person name="Martin F."/>
            <person name="Silar P."/>
            <person name="Natvig D."/>
            <person name="Lalanne C."/>
            <person name="Gautier V."/>
            <person name="Ament-Velasquez S.L."/>
            <person name="Kruys A."/>
            <person name="Hutchinson M.I."/>
            <person name="Powell A.J."/>
            <person name="Barry K."/>
            <person name="Miller A.N."/>
            <person name="Grigoriev I.V."/>
            <person name="Debuchy R."/>
            <person name="Gladieux P."/>
            <person name="Thoren M.H."/>
            <person name="Johannesson H."/>
        </authorList>
    </citation>
    <scope>NUCLEOTIDE SEQUENCE</scope>
    <source>
        <strain evidence="1">SMH4607-1</strain>
    </source>
</reference>
<name>A0AA40ANP8_9PEZI</name>
<dbReference type="PANTHER" id="PTHR34414:SF1">
    <property type="entry name" value="SUBTILISIN-LIKE SERINE PROTEASE"/>
    <property type="match status" value="1"/>
</dbReference>
<sequence length="145" mass="16448">MAIHYLRSLASPYDSPLSALNNHTQRGRTIVPTQHARLHNIWDPSRVFLKPIPTYFFSYSVWKYLEATDQELWRAAAGFMRSYCNIIQHELDFAIATAGDIPLIPQINVGISRLRSLSTSSAPLWIFLTMRSQRATPTARSGSRG</sequence>
<evidence type="ECO:0000313" key="2">
    <source>
        <dbReference type="Proteomes" id="UP001172102"/>
    </source>
</evidence>